<dbReference type="Pfam" id="PF19571">
    <property type="entry name" value="ACT_8"/>
    <property type="match status" value="1"/>
</dbReference>
<dbReference type="Gene3D" id="3.30.2130.10">
    <property type="entry name" value="VC0802-like"/>
    <property type="match status" value="1"/>
</dbReference>
<dbReference type="Proteomes" id="UP000603545">
    <property type="component" value="Unassembled WGS sequence"/>
</dbReference>
<comment type="caution">
    <text evidence="2">The sequence shown here is derived from an EMBL/GenBank/DDBJ whole genome shotgun (WGS) entry which is preliminary data.</text>
</comment>
<feature type="domain" description="ACT" evidence="1">
    <location>
        <begin position="5"/>
        <end position="73"/>
    </location>
</feature>
<dbReference type="SUPFAM" id="SSF55021">
    <property type="entry name" value="ACT-like"/>
    <property type="match status" value="2"/>
</dbReference>
<sequence length="151" mass="17104">MKAYQLSVLAENKPGSLSRVTKILAKEKINIRSITISSHGEFGIINAIVDHPRQAQKALEREGLSVSLKDIIAVHIEDKPGSFDKLVQLLADKNINIENAYGFVLESWKKAIIILDIKELERAKEILEKAGFEILNEEEMSAVEPFHYMRY</sequence>
<dbReference type="PANTHER" id="PTHR40099:SF1">
    <property type="entry name" value="ACETOLACTATE SYNTHASE, SMALL SUBUNIT"/>
    <property type="match status" value="1"/>
</dbReference>
<protein>
    <submittedName>
        <fullName evidence="2">ACT domain-containing protein</fullName>
    </submittedName>
</protein>
<reference evidence="2 3" key="1">
    <citation type="submission" date="2020-08" db="EMBL/GenBank/DDBJ databases">
        <title>Bridging the membrane lipid divide: bacteria of the FCB group superphylum have the potential to synthesize archaeal ether lipids.</title>
        <authorList>
            <person name="Villanueva L."/>
            <person name="Von Meijenfeldt F.A.B."/>
            <person name="Westbye A.B."/>
            <person name="Yadav S."/>
            <person name="Hopmans E.C."/>
            <person name="Dutilh B.E."/>
            <person name="Sinninghe Damste J.S."/>
        </authorList>
    </citation>
    <scope>NUCLEOTIDE SEQUENCE [LARGE SCALE GENOMIC DNA]</scope>
    <source>
        <strain evidence="2">NIOZ-UU82</strain>
    </source>
</reference>
<evidence type="ECO:0000313" key="3">
    <source>
        <dbReference type="Proteomes" id="UP000603545"/>
    </source>
</evidence>
<dbReference type="CDD" id="cd04882">
    <property type="entry name" value="ACT_Bt0572_2"/>
    <property type="match status" value="1"/>
</dbReference>
<dbReference type="EMBL" id="JACNLL010000055">
    <property type="protein sequence ID" value="MBC8199528.1"/>
    <property type="molecule type" value="Genomic_DNA"/>
</dbReference>
<proteinExistence type="predicted"/>
<evidence type="ECO:0000259" key="1">
    <source>
        <dbReference type="PROSITE" id="PS51671"/>
    </source>
</evidence>
<organism evidence="2 3">
    <name type="scientific">Candidatus Desulfaltia bathyphila</name>
    <dbReference type="NCBI Taxonomy" id="2841697"/>
    <lineage>
        <taxon>Bacteria</taxon>
        <taxon>Pseudomonadati</taxon>
        <taxon>Thermodesulfobacteriota</taxon>
        <taxon>Desulfobacteria</taxon>
        <taxon>Desulfobacterales</taxon>
        <taxon>Desulfobacterales incertae sedis</taxon>
        <taxon>Candidatus Desulfaltia</taxon>
    </lineage>
</organism>
<name>A0A8J6TBY9_9BACT</name>
<dbReference type="PANTHER" id="PTHR40099">
    <property type="entry name" value="ACETOLACTATE SYNTHASE, SMALL SUBUNIT"/>
    <property type="match status" value="1"/>
</dbReference>
<accession>A0A8J6TBY9</accession>
<gene>
    <name evidence="2" type="ORF">H8E80_05715</name>
</gene>
<dbReference type="AlphaFoldDB" id="A0A8J6TBY9"/>
<dbReference type="InterPro" id="IPR002912">
    <property type="entry name" value="ACT_dom"/>
</dbReference>
<evidence type="ECO:0000313" key="2">
    <source>
        <dbReference type="EMBL" id="MBC8199528.1"/>
    </source>
</evidence>
<dbReference type="PROSITE" id="PS51671">
    <property type="entry name" value="ACT"/>
    <property type="match status" value="1"/>
</dbReference>
<dbReference type="InterPro" id="IPR045865">
    <property type="entry name" value="ACT-like_dom_sf"/>
</dbReference>
<dbReference type="InterPro" id="IPR045739">
    <property type="entry name" value="ACT_dom_pair"/>
</dbReference>